<proteinExistence type="predicted"/>
<name>A0ABR0VAB3_REHGL</name>
<dbReference type="SMART" id="SM00256">
    <property type="entry name" value="FBOX"/>
    <property type="match status" value="1"/>
</dbReference>
<dbReference type="EMBL" id="JABTTQ020001280">
    <property type="protein sequence ID" value="KAK6132152.1"/>
    <property type="molecule type" value="Genomic_DNA"/>
</dbReference>
<dbReference type="SUPFAM" id="SSF81383">
    <property type="entry name" value="F-box domain"/>
    <property type="match status" value="1"/>
</dbReference>
<evidence type="ECO:0000313" key="3">
    <source>
        <dbReference type="Proteomes" id="UP001318860"/>
    </source>
</evidence>
<dbReference type="Pfam" id="PF24104">
    <property type="entry name" value="At5g52880_ARM"/>
    <property type="match status" value="1"/>
</dbReference>
<gene>
    <name evidence="2" type="ORF">DH2020_034108</name>
</gene>
<protein>
    <recommendedName>
        <fullName evidence="1">F-box domain-containing protein</fullName>
    </recommendedName>
</protein>
<comment type="caution">
    <text evidence="2">The sequence shown here is derived from an EMBL/GenBank/DDBJ whole genome shotgun (WGS) entry which is preliminary data.</text>
</comment>
<dbReference type="Pfam" id="PF12937">
    <property type="entry name" value="F-box-like"/>
    <property type="match status" value="1"/>
</dbReference>
<evidence type="ECO:0000313" key="2">
    <source>
        <dbReference type="EMBL" id="KAK6132152.1"/>
    </source>
</evidence>
<dbReference type="InterPro" id="IPR001810">
    <property type="entry name" value="F-box_dom"/>
</dbReference>
<feature type="domain" description="F-box" evidence="1">
    <location>
        <begin position="119"/>
        <end position="165"/>
    </location>
</feature>
<dbReference type="PANTHER" id="PTHR47744">
    <property type="entry name" value="OS05G0526300 PROTEIN"/>
    <property type="match status" value="1"/>
</dbReference>
<accession>A0ABR0VAB3</accession>
<keyword evidence="3" id="KW-1185">Reference proteome</keyword>
<dbReference type="PROSITE" id="PS50181">
    <property type="entry name" value="FBOX"/>
    <property type="match status" value="1"/>
</dbReference>
<dbReference type="PANTHER" id="PTHR47744:SF1">
    <property type="entry name" value="OS05G0526300 PROTEIN"/>
    <property type="match status" value="1"/>
</dbReference>
<sequence length="302" mass="33978">MGTLNRKAINPIDRYQALGLKESLSKPSLYVFASKELSSILRNAYSASPKNLQSLIFQDTLFAFSLLPELQTQYAISAANSLLQSAEFAFPKQKRALAVTEYKHAVVASKRKSKTNQEEEGLTLLPQDALVHIFSFLDVQSLVSASAVCWSWNTAARDNHLWKSLYAIFFYNSDNFTKHSGFKMRGVTKNGDKIHPLDDIGNGVGFDWKCAFKTAFKETCYRKFKTYRGYCSSCCAIVWLRSNKCSNELSTKVGINHQIMPISTQQIVDYVLYGGLLSESSLDSDSDTEDVSVFKLWAYPQI</sequence>
<dbReference type="Proteomes" id="UP001318860">
    <property type="component" value="Unassembled WGS sequence"/>
</dbReference>
<dbReference type="InterPro" id="IPR036047">
    <property type="entry name" value="F-box-like_dom_sf"/>
</dbReference>
<organism evidence="2 3">
    <name type="scientific">Rehmannia glutinosa</name>
    <name type="common">Chinese foxglove</name>
    <dbReference type="NCBI Taxonomy" id="99300"/>
    <lineage>
        <taxon>Eukaryota</taxon>
        <taxon>Viridiplantae</taxon>
        <taxon>Streptophyta</taxon>
        <taxon>Embryophyta</taxon>
        <taxon>Tracheophyta</taxon>
        <taxon>Spermatophyta</taxon>
        <taxon>Magnoliopsida</taxon>
        <taxon>eudicotyledons</taxon>
        <taxon>Gunneridae</taxon>
        <taxon>Pentapetalae</taxon>
        <taxon>asterids</taxon>
        <taxon>lamiids</taxon>
        <taxon>Lamiales</taxon>
        <taxon>Orobanchaceae</taxon>
        <taxon>Rehmannieae</taxon>
        <taxon>Rehmannia</taxon>
    </lineage>
</organism>
<reference evidence="2 3" key="1">
    <citation type="journal article" date="2021" name="Comput. Struct. Biotechnol. J.">
        <title>De novo genome assembly of the potent medicinal plant Rehmannia glutinosa using nanopore technology.</title>
        <authorList>
            <person name="Ma L."/>
            <person name="Dong C."/>
            <person name="Song C."/>
            <person name="Wang X."/>
            <person name="Zheng X."/>
            <person name="Niu Y."/>
            <person name="Chen S."/>
            <person name="Feng W."/>
        </authorList>
    </citation>
    <scope>NUCLEOTIDE SEQUENCE [LARGE SCALE GENOMIC DNA]</scope>
    <source>
        <strain evidence="2">DH-2019</strain>
    </source>
</reference>
<evidence type="ECO:0000259" key="1">
    <source>
        <dbReference type="PROSITE" id="PS50181"/>
    </source>
</evidence>
<dbReference type="InterPro" id="IPR057039">
    <property type="entry name" value="At5g52880_ARM"/>
</dbReference>
<dbReference type="Gene3D" id="1.20.1280.50">
    <property type="match status" value="1"/>
</dbReference>